<comment type="caution">
    <text evidence="1">The sequence shown here is derived from an EMBL/GenBank/DDBJ whole genome shotgun (WGS) entry which is preliminary data.</text>
</comment>
<protein>
    <recommendedName>
        <fullName evidence="3">F-box domain-containing protein</fullName>
    </recommendedName>
</protein>
<dbReference type="Proteomes" id="UP000620124">
    <property type="component" value="Unassembled WGS sequence"/>
</dbReference>
<dbReference type="InterPro" id="IPR032675">
    <property type="entry name" value="LRR_dom_sf"/>
</dbReference>
<name>A0A8H6YAV4_9AGAR</name>
<dbReference type="EMBL" id="JACAZI010000007">
    <property type="protein sequence ID" value="KAF7356363.1"/>
    <property type="molecule type" value="Genomic_DNA"/>
</dbReference>
<dbReference type="Gene3D" id="3.80.10.10">
    <property type="entry name" value="Ribonuclease Inhibitor"/>
    <property type="match status" value="1"/>
</dbReference>
<dbReference type="AlphaFoldDB" id="A0A8H6YAV4"/>
<evidence type="ECO:0000313" key="2">
    <source>
        <dbReference type="Proteomes" id="UP000620124"/>
    </source>
</evidence>
<reference evidence="1" key="1">
    <citation type="submission" date="2020-05" db="EMBL/GenBank/DDBJ databases">
        <title>Mycena genomes resolve the evolution of fungal bioluminescence.</title>
        <authorList>
            <person name="Tsai I.J."/>
        </authorList>
    </citation>
    <scope>NUCLEOTIDE SEQUENCE</scope>
    <source>
        <strain evidence="1">CCC161011</strain>
    </source>
</reference>
<accession>A0A8H6YAV4</accession>
<proteinExistence type="predicted"/>
<evidence type="ECO:0008006" key="3">
    <source>
        <dbReference type="Google" id="ProtNLM"/>
    </source>
</evidence>
<sequence length="529" mass="58935">MLKKGLKAGVKALLSRGARMVHPNRSRRVKSLKIDHLIWRTNAPLSGAEVVQVTGLLAQAQASLRVADPDHAQIVSAQIQSYRIALAPHKKLPPEVLAIIFVNCVGTPIILPPSTHEPALALAGTCRTWRHILLNIPNLWNNIFLDFRGSKPVKLLEFAKLWISRSENTLITIRNSTSRWTENRLIEENVDPITYLVAPYVTRCREIDLRFLESSIDEFFTLPAGSIERLEVLYLETLGFTMPFSHASNEPLDVFRSAPRLRRASPGDSSPACTSLPLTYPPLAMLAILRESHSLLECSFSIIQLDDALAAELDRLPECVLPALQSLMVEFSPQTVDYAPFLRPLVLPALTDLELRPLEAGFLPQCPWSQRAYAGLLARSRFTLRRLAILHYTISPADLESILSGMPSLTDFHLYLWDSETTEWDRGILRGLGTGALLPALEVLTFSTYPLADVLDALEARVRLAAPGAGGRVARMKALNMSMTWRHDIPQEAMTRFMRLAEGGGPRCMAFTHTRAYAHDRTTTQICAS</sequence>
<dbReference type="OrthoDB" id="3042049at2759"/>
<keyword evidence="2" id="KW-1185">Reference proteome</keyword>
<gene>
    <name evidence="1" type="ORF">MVEN_00968700</name>
</gene>
<organism evidence="1 2">
    <name type="scientific">Mycena venus</name>
    <dbReference type="NCBI Taxonomy" id="2733690"/>
    <lineage>
        <taxon>Eukaryota</taxon>
        <taxon>Fungi</taxon>
        <taxon>Dikarya</taxon>
        <taxon>Basidiomycota</taxon>
        <taxon>Agaricomycotina</taxon>
        <taxon>Agaricomycetes</taxon>
        <taxon>Agaricomycetidae</taxon>
        <taxon>Agaricales</taxon>
        <taxon>Marasmiineae</taxon>
        <taxon>Mycenaceae</taxon>
        <taxon>Mycena</taxon>
    </lineage>
</organism>
<evidence type="ECO:0000313" key="1">
    <source>
        <dbReference type="EMBL" id="KAF7356363.1"/>
    </source>
</evidence>